<dbReference type="InterPro" id="IPR027417">
    <property type="entry name" value="P-loop_NTPase"/>
</dbReference>
<gene>
    <name evidence="3" type="ORF">EFI48_15495</name>
</gene>
<evidence type="ECO:0008006" key="5">
    <source>
        <dbReference type="Google" id="ProtNLM"/>
    </source>
</evidence>
<feature type="domain" description="Endonuclease GajA/Old nuclease/RecF-like AAA" evidence="1">
    <location>
        <begin position="1"/>
        <end position="92"/>
    </location>
</feature>
<feature type="domain" description="ATPase AAA-type core" evidence="2">
    <location>
        <begin position="295"/>
        <end position="344"/>
    </location>
</feature>
<organism evidence="3 4">
    <name type="scientific">Aeromonas veronii</name>
    <dbReference type="NCBI Taxonomy" id="654"/>
    <lineage>
        <taxon>Bacteria</taxon>
        <taxon>Pseudomonadati</taxon>
        <taxon>Pseudomonadota</taxon>
        <taxon>Gammaproteobacteria</taxon>
        <taxon>Aeromonadales</taxon>
        <taxon>Aeromonadaceae</taxon>
        <taxon>Aeromonas</taxon>
    </lineage>
</organism>
<dbReference type="InterPro" id="IPR041685">
    <property type="entry name" value="AAA_GajA/Old/RecF-like"/>
</dbReference>
<proteinExistence type="predicted"/>
<dbReference type="EMBL" id="CP033604">
    <property type="protein sequence ID" value="AYV38094.1"/>
    <property type="molecule type" value="Genomic_DNA"/>
</dbReference>
<dbReference type="Pfam" id="PF13175">
    <property type="entry name" value="AAA_15"/>
    <property type="match status" value="1"/>
</dbReference>
<evidence type="ECO:0000313" key="4">
    <source>
        <dbReference type="Proteomes" id="UP000267614"/>
    </source>
</evidence>
<dbReference type="GO" id="GO:0005524">
    <property type="term" value="F:ATP binding"/>
    <property type="evidence" value="ECO:0007669"/>
    <property type="project" value="InterPro"/>
</dbReference>
<sequence>MALDKVVINNFRSINHLELSLSPENKVICFVGENGSSKTAVLTSIIEAFIEKTKHEYHDSRKEKNLRYRIVTQNEIQDGAQFYSIEVSYSKIKGEQHTFKKIVANDVNIDPNIYRHAISDLVLRGSYHAESSTLDRMNLAADFLNDNVFLFRPGHRYEQDALIVDKDNVGWDSRLSIGKSFDGKMPYHHTVSYSGHDYQTMILDMFFDAQVGYKDSIFGLQMIPVILGRITNKDFGSIQISQSPYRQVLSSTLGELSGLSQGELDLLVTISNIIKQQMFFFQRYSNEEREQYGLSDVLKIPGVVLIDEVDLHLHPKAQENYIRVLMDIFPNIQFIVTTHSPFVIRGLPENAVVVQLPSGRKFDNNFGAMDIDSITNMIFGYDGGFSEETQKLIGKFKSILTNETPDQNELKRIYKLLKSSASAKEELDLFLASFASVEIINIVQGA</sequence>
<dbReference type="InterPro" id="IPR003959">
    <property type="entry name" value="ATPase_AAA_core"/>
</dbReference>
<dbReference type="GO" id="GO:0016887">
    <property type="term" value="F:ATP hydrolysis activity"/>
    <property type="evidence" value="ECO:0007669"/>
    <property type="project" value="InterPro"/>
</dbReference>
<dbReference type="SUPFAM" id="SSF52540">
    <property type="entry name" value="P-loop containing nucleoside triphosphate hydrolases"/>
    <property type="match status" value="1"/>
</dbReference>
<evidence type="ECO:0000313" key="3">
    <source>
        <dbReference type="EMBL" id="AYV38094.1"/>
    </source>
</evidence>
<reference evidence="3 4" key="1">
    <citation type="submission" date="2018-11" db="EMBL/GenBank/DDBJ databases">
        <title>Complete genome sequence of multidrug-resistant Aeromonas veronii strain MS-18-37.</title>
        <authorList>
            <person name="Abdelhamed H."/>
            <person name="Lawrence M."/>
            <person name="Waldbieser G."/>
        </authorList>
    </citation>
    <scope>NUCLEOTIDE SEQUENCE [LARGE SCALE GENOMIC DNA]</scope>
    <source>
        <strain evidence="3 4">MS-18-37</strain>
    </source>
</reference>
<dbReference type="Proteomes" id="UP000267614">
    <property type="component" value="Chromosome"/>
</dbReference>
<dbReference type="PANTHER" id="PTHR43581:SF2">
    <property type="entry name" value="EXCINUCLEASE ATPASE SUBUNIT"/>
    <property type="match status" value="1"/>
</dbReference>
<evidence type="ECO:0000259" key="1">
    <source>
        <dbReference type="Pfam" id="PF13175"/>
    </source>
</evidence>
<accession>A0AAN1UQJ6</accession>
<dbReference type="AlphaFoldDB" id="A0AAN1UQJ6"/>
<dbReference type="InterPro" id="IPR051396">
    <property type="entry name" value="Bact_Antivir_Def_Nuclease"/>
</dbReference>
<dbReference type="PANTHER" id="PTHR43581">
    <property type="entry name" value="ATP/GTP PHOSPHATASE"/>
    <property type="match status" value="1"/>
</dbReference>
<dbReference type="RefSeq" id="WP_123173538.1">
    <property type="nucleotide sequence ID" value="NZ_CP033604.1"/>
</dbReference>
<protein>
    <recommendedName>
        <fullName evidence="5">AAA+ ATPase domain-containing protein</fullName>
    </recommendedName>
</protein>
<dbReference type="Gene3D" id="3.40.50.300">
    <property type="entry name" value="P-loop containing nucleotide triphosphate hydrolases"/>
    <property type="match status" value="2"/>
</dbReference>
<name>A0AAN1UQJ6_AERVE</name>
<evidence type="ECO:0000259" key="2">
    <source>
        <dbReference type="Pfam" id="PF13304"/>
    </source>
</evidence>
<dbReference type="Pfam" id="PF13304">
    <property type="entry name" value="AAA_21"/>
    <property type="match status" value="1"/>
</dbReference>